<dbReference type="Pfam" id="PF17853">
    <property type="entry name" value="GGDEF_2"/>
    <property type="match status" value="1"/>
</dbReference>
<comment type="caution">
    <text evidence="6">The sequence shown here is derived from an EMBL/GenBank/DDBJ whole genome shotgun (WGS) entry which is preliminary data.</text>
</comment>
<dbReference type="InterPro" id="IPR025736">
    <property type="entry name" value="PucR_C-HTH_dom"/>
</dbReference>
<keyword evidence="7" id="KW-1185">Reference proteome</keyword>
<protein>
    <submittedName>
        <fullName evidence="6">Helix-turn-helix domain-containing protein</fullName>
    </submittedName>
</protein>
<dbReference type="Proteomes" id="UP001185922">
    <property type="component" value="Unassembled WGS sequence"/>
</dbReference>
<dbReference type="Gene3D" id="1.10.10.2840">
    <property type="entry name" value="PucR C-terminal helix-turn-helix domain"/>
    <property type="match status" value="1"/>
</dbReference>
<dbReference type="InterPro" id="IPR042070">
    <property type="entry name" value="PucR_C-HTH_sf"/>
</dbReference>
<dbReference type="Pfam" id="PF14361">
    <property type="entry name" value="RsbRD_N"/>
    <property type="match status" value="1"/>
</dbReference>
<organism evidence="6 8">
    <name type="scientific">Gordonia amicalis</name>
    <dbReference type="NCBI Taxonomy" id="89053"/>
    <lineage>
        <taxon>Bacteria</taxon>
        <taxon>Bacillati</taxon>
        <taxon>Actinomycetota</taxon>
        <taxon>Actinomycetes</taxon>
        <taxon>Mycobacteriales</taxon>
        <taxon>Gordoniaceae</taxon>
        <taxon>Gordonia</taxon>
    </lineage>
</organism>
<dbReference type="AlphaFoldDB" id="A0AAE4R1E4"/>
<evidence type="ECO:0000313" key="8">
    <source>
        <dbReference type="Proteomes" id="UP001185922"/>
    </source>
</evidence>
<comment type="similarity">
    <text evidence="1">Belongs to the CdaR family.</text>
</comment>
<dbReference type="Proteomes" id="UP001185779">
    <property type="component" value="Unassembled WGS sequence"/>
</dbReference>
<dbReference type="RefSeq" id="WP_006437754.1">
    <property type="nucleotide sequence ID" value="NZ_CP091855.1"/>
</dbReference>
<evidence type="ECO:0000259" key="4">
    <source>
        <dbReference type="Pfam" id="PF17853"/>
    </source>
</evidence>
<dbReference type="InterPro" id="IPR051448">
    <property type="entry name" value="CdaR-like_regulators"/>
</dbReference>
<reference evidence="6 7" key="1">
    <citation type="submission" date="2023-10" db="EMBL/GenBank/DDBJ databases">
        <title>Development of a sustainable strategy for remediation of hydrocarbon-contaminated territories based on the waste exchange concept.</title>
        <authorList>
            <person name="Krivoruchko A."/>
        </authorList>
    </citation>
    <scope>NUCLEOTIDE SEQUENCE</scope>
    <source>
        <strain evidence="5 7">IEGM 1266</strain>
        <strain evidence="6">IEGM 1279</strain>
    </source>
</reference>
<dbReference type="EMBL" id="JAWLKH010000004">
    <property type="protein sequence ID" value="MDV6311600.1"/>
    <property type="molecule type" value="Genomic_DNA"/>
</dbReference>
<feature type="domain" description="RsbT co-antagonist protein RsbRD N-terminal" evidence="3">
    <location>
        <begin position="37"/>
        <end position="175"/>
    </location>
</feature>
<evidence type="ECO:0000313" key="7">
    <source>
        <dbReference type="Proteomes" id="UP001185779"/>
    </source>
</evidence>
<dbReference type="InterPro" id="IPR041522">
    <property type="entry name" value="CdaR_GGDEF"/>
</dbReference>
<evidence type="ECO:0000313" key="6">
    <source>
        <dbReference type="EMBL" id="MDV6311600.1"/>
    </source>
</evidence>
<dbReference type="Pfam" id="PF13556">
    <property type="entry name" value="HTH_30"/>
    <property type="match status" value="1"/>
</dbReference>
<dbReference type="InterPro" id="IPR025751">
    <property type="entry name" value="RsbRD_N_dom"/>
</dbReference>
<dbReference type="PANTHER" id="PTHR33744:SF1">
    <property type="entry name" value="DNA-BINDING TRANSCRIPTIONAL ACTIVATOR ADER"/>
    <property type="match status" value="1"/>
</dbReference>
<feature type="domain" description="CdaR GGDEF-like" evidence="4">
    <location>
        <begin position="201"/>
        <end position="303"/>
    </location>
</feature>
<dbReference type="PANTHER" id="PTHR33744">
    <property type="entry name" value="CARBOHYDRATE DIACID REGULATOR"/>
    <property type="match status" value="1"/>
</dbReference>
<accession>A0AAE4R1E4</accession>
<feature type="domain" description="PucR C-terminal helix-turn-helix" evidence="2">
    <location>
        <begin position="360"/>
        <end position="415"/>
    </location>
</feature>
<evidence type="ECO:0000313" key="5">
    <source>
        <dbReference type="EMBL" id="MDV6309443.1"/>
    </source>
</evidence>
<gene>
    <name evidence="5" type="ORF">R3P94_19415</name>
    <name evidence="6" type="ORF">R3Q15_06775</name>
</gene>
<sequence length="425" mass="46428">MSNGALGRRLVSPDSPDAAEIIRLSTIVGERLAARSDELSESMTTAIENGLEELNDPDLLELLRASVAANIATILHMIRNNIPLDQAPPVTAATEYADRLGQRGIPASSLRRAYHFGSDDLLANVFEEVRELDTSPELRLRVLHHFSGWLHKYVDWITRVVLDVHEEGRRYSVEQNATVVSTMVRRALQGDLTSTDEFTVRTGYPLTRTHLAATLWIDRANPGTDNTALLESLAHDVATTLGSRAPLFTSVDRSTAWVWYPVADADPEVVRPVLSVVPGARMAFGSPAPGLEGFRESHQQAESVKHVAAVSTNQAMTVVGHGSGGMSIIAMLARDLPGTRRWVRDVLGPLAADTEAAERLRDTARVFLDCGNSYVATAEALNMHRNTVKYRLGRVVEELGHPIGERRLDTELALHTAHVLGAAVL</sequence>
<dbReference type="GeneID" id="77174434"/>
<name>A0AAE4R1E4_9ACTN</name>
<evidence type="ECO:0000256" key="1">
    <source>
        <dbReference type="ARBA" id="ARBA00006754"/>
    </source>
</evidence>
<proteinExistence type="inferred from homology"/>
<evidence type="ECO:0000259" key="3">
    <source>
        <dbReference type="Pfam" id="PF14361"/>
    </source>
</evidence>
<dbReference type="EMBL" id="JAWLKI010000028">
    <property type="protein sequence ID" value="MDV6309443.1"/>
    <property type="molecule type" value="Genomic_DNA"/>
</dbReference>
<evidence type="ECO:0000259" key="2">
    <source>
        <dbReference type="Pfam" id="PF13556"/>
    </source>
</evidence>